<protein>
    <submittedName>
        <fullName evidence="2">Poly(3-hydroxybutyrate) depolymerase</fullName>
    </submittedName>
</protein>
<sequence length="355" mass="38066">MVKISPARRKFALPILLAGCLSSQSPCAAPALPALGADLSDLTVSGVSSGAYMAVQFQVAHSKLVRGAGVIAGGPYDCADGSAVRAVTSCMSPSASAPLPSVAELRTHAEALARSNRIDPLENLRDDRAWLFSGGRDETVKTPVMDRLAAFYAEWLGPAAIRYIKLPDAAHAMISVADPQADACSSMQSPFINRCGNFDAAGEMLGHLLGPLQAASTSARGEVLSFDQRPFVADRAIDASLADEAYVYVPQACRSAPCRVHVAFHGCRQSAEQIGRRFIDGAGYNAWADNNRIIVLYPQTVPRRGVAFGSWKWVNNPFGCWDWWGYSGNAYPTRDGLQIKAVRAMVERLAAPRQP</sequence>
<evidence type="ECO:0000313" key="2">
    <source>
        <dbReference type="EMBL" id="MBK7953605.1"/>
    </source>
</evidence>
<accession>A0A935W7A9</accession>
<feature type="chain" id="PRO_5036721295" evidence="1">
    <location>
        <begin position="29"/>
        <end position="355"/>
    </location>
</feature>
<gene>
    <name evidence="2" type="ORF">IPK02_06325</name>
</gene>
<dbReference type="PANTHER" id="PTHR42972">
    <property type="entry name" value="TOL-PAL SYSTEM PROTEIN TOLB"/>
    <property type="match status" value="1"/>
</dbReference>
<name>A0A935W7A9_9PROT</name>
<evidence type="ECO:0000313" key="3">
    <source>
        <dbReference type="Proteomes" id="UP000706151"/>
    </source>
</evidence>
<organism evidence="2 3">
    <name type="scientific">Candidatus Accumulibacter affinis</name>
    <dbReference type="NCBI Taxonomy" id="2954384"/>
    <lineage>
        <taxon>Bacteria</taxon>
        <taxon>Pseudomonadati</taxon>
        <taxon>Pseudomonadota</taxon>
        <taxon>Betaproteobacteria</taxon>
        <taxon>Candidatus Accumulibacter</taxon>
    </lineage>
</organism>
<dbReference type="EMBL" id="JADJOT010000006">
    <property type="protein sequence ID" value="MBK7953605.1"/>
    <property type="molecule type" value="Genomic_DNA"/>
</dbReference>
<dbReference type="InterPro" id="IPR029058">
    <property type="entry name" value="AB_hydrolase_fold"/>
</dbReference>
<proteinExistence type="predicted"/>
<reference evidence="2 3" key="1">
    <citation type="submission" date="2020-10" db="EMBL/GenBank/DDBJ databases">
        <title>Connecting structure to function with the recovery of over 1000 high-quality activated sludge metagenome-assembled genomes encoding full-length rRNA genes using long-read sequencing.</title>
        <authorList>
            <person name="Singleton C.M."/>
            <person name="Petriglieri F."/>
            <person name="Kristensen J.M."/>
            <person name="Kirkegaard R.H."/>
            <person name="Michaelsen T.Y."/>
            <person name="Andersen M.H."/>
            <person name="Karst S.M."/>
            <person name="Dueholm M.S."/>
            <person name="Nielsen P.H."/>
            <person name="Albertsen M."/>
        </authorList>
    </citation>
    <scope>NUCLEOTIDE SEQUENCE [LARGE SCALE GENOMIC DNA]</scope>
    <source>
        <strain evidence="2">Fred_18-Q3-R57-64_BAT3C.720</strain>
    </source>
</reference>
<dbReference type="AlphaFoldDB" id="A0A935W7A9"/>
<dbReference type="Proteomes" id="UP000706151">
    <property type="component" value="Unassembled WGS sequence"/>
</dbReference>
<keyword evidence="1" id="KW-0732">Signal</keyword>
<evidence type="ECO:0000256" key="1">
    <source>
        <dbReference type="SAM" id="SignalP"/>
    </source>
</evidence>
<dbReference type="PANTHER" id="PTHR42972:SF8">
    <property type="entry name" value="POLYHYDROXYBUTYRATE DEPOLYMERASE"/>
    <property type="match status" value="1"/>
</dbReference>
<dbReference type="SUPFAM" id="SSF53474">
    <property type="entry name" value="alpha/beta-Hydrolases"/>
    <property type="match status" value="1"/>
</dbReference>
<comment type="caution">
    <text evidence="2">The sequence shown here is derived from an EMBL/GenBank/DDBJ whole genome shotgun (WGS) entry which is preliminary data.</text>
</comment>
<dbReference type="Gene3D" id="3.40.50.1820">
    <property type="entry name" value="alpha/beta hydrolase"/>
    <property type="match status" value="2"/>
</dbReference>
<feature type="signal peptide" evidence="1">
    <location>
        <begin position="1"/>
        <end position="28"/>
    </location>
</feature>